<protein>
    <submittedName>
        <fullName evidence="1">Uncharacterized protein</fullName>
    </submittedName>
</protein>
<evidence type="ECO:0000313" key="1">
    <source>
        <dbReference type="EMBL" id="CZR61910.1"/>
    </source>
</evidence>
<gene>
    <name evidence="1" type="ORF">PAC_11807</name>
</gene>
<reference evidence="1 2" key="1">
    <citation type="submission" date="2016-03" db="EMBL/GenBank/DDBJ databases">
        <authorList>
            <person name="Ploux O."/>
        </authorList>
    </citation>
    <scope>NUCLEOTIDE SEQUENCE [LARGE SCALE GENOMIC DNA]</scope>
    <source>
        <strain evidence="1 2">UAMH 11012</strain>
    </source>
</reference>
<keyword evidence="2" id="KW-1185">Reference proteome</keyword>
<organism evidence="1 2">
    <name type="scientific">Phialocephala subalpina</name>
    <dbReference type="NCBI Taxonomy" id="576137"/>
    <lineage>
        <taxon>Eukaryota</taxon>
        <taxon>Fungi</taxon>
        <taxon>Dikarya</taxon>
        <taxon>Ascomycota</taxon>
        <taxon>Pezizomycotina</taxon>
        <taxon>Leotiomycetes</taxon>
        <taxon>Helotiales</taxon>
        <taxon>Mollisiaceae</taxon>
        <taxon>Phialocephala</taxon>
        <taxon>Phialocephala fortinii species complex</taxon>
    </lineage>
</organism>
<dbReference type="AlphaFoldDB" id="A0A1L7XA56"/>
<accession>A0A1L7XA56</accession>
<dbReference type="Proteomes" id="UP000184330">
    <property type="component" value="Unassembled WGS sequence"/>
</dbReference>
<dbReference type="OrthoDB" id="5419845at2759"/>
<proteinExistence type="predicted"/>
<evidence type="ECO:0000313" key="2">
    <source>
        <dbReference type="Proteomes" id="UP000184330"/>
    </source>
</evidence>
<sequence length="355" mass="40239">MTRVRTVVVDRSSAVIGLAGHREHVVELDRDHRQICKLAKDSEYDRVARHLKRLADTEICRRERIRILPSKKYLRILVLRKELGDDSTWLQTSYPCVAQNSQSAARQPHNQLFEDCLTNEHRAPWLVIFDNAYQGLDLRDLLPSTGGKVIITSRHTGIKTDVPFITKVVPPLAIAEATDLFFAKRKQYHRSERNQAMTLPSPSPSPSVASVFGELCDRPLAIIFAASRVAPMRWVVAQEHIQILDAEETPDAGNLDMKIWKWFCHLLDFLALLSIFDSTRMEDEFIDWTSHGILGFFSERHTAGIATTALALLQWTFKNMSCNLRTALGLSGISSTPWNPVEPALLHTRGNPRMP</sequence>
<dbReference type="EMBL" id="FJOG01000019">
    <property type="protein sequence ID" value="CZR61910.1"/>
    <property type="molecule type" value="Genomic_DNA"/>
</dbReference>
<name>A0A1L7XA56_9HELO</name>